<dbReference type="PANTHER" id="PTHR10742">
    <property type="entry name" value="FLAVIN MONOAMINE OXIDASE"/>
    <property type="match status" value="1"/>
</dbReference>
<feature type="region of interest" description="Disordered" evidence="3">
    <location>
        <begin position="924"/>
        <end position="996"/>
    </location>
</feature>
<feature type="compositionally biased region" description="Basic and acidic residues" evidence="3">
    <location>
        <begin position="1092"/>
        <end position="1110"/>
    </location>
</feature>
<feature type="compositionally biased region" description="Acidic residues" evidence="3">
    <location>
        <begin position="625"/>
        <end position="640"/>
    </location>
</feature>
<protein>
    <recommendedName>
        <fullName evidence="4">Amine oxidase domain-containing protein</fullName>
    </recommendedName>
</protein>
<reference evidence="5" key="1">
    <citation type="submission" date="2021-01" db="EMBL/GenBank/DDBJ databases">
        <authorList>
            <person name="Corre E."/>
            <person name="Pelletier E."/>
            <person name="Niang G."/>
            <person name="Scheremetjew M."/>
            <person name="Finn R."/>
            <person name="Kale V."/>
            <person name="Holt S."/>
            <person name="Cochrane G."/>
            <person name="Meng A."/>
            <person name="Brown T."/>
            <person name="Cohen L."/>
        </authorList>
    </citation>
    <scope>NUCLEOTIDE SEQUENCE</scope>
    <source>
        <strain evidence="5">SL-175</strain>
    </source>
</reference>
<feature type="compositionally biased region" description="Acidic residues" evidence="3">
    <location>
        <begin position="673"/>
        <end position="684"/>
    </location>
</feature>
<feature type="compositionally biased region" description="Basic and acidic residues" evidence="3">
    <location>
        <begin position="1200"/>
        <end position="1221"/>
    </location>
</feature>
<dbReference type="InterPro" id="IPR050281">
    <property type="entry name" value="Flavin_monoamine_oxidase"/>
</dbReference>
<dbReference type="Pfam" id="PF01593">
    <property type="entry name" value="Amino_oxidase"/>
    <property type="match status" value="1"/>
</dbReference>
<feature type="coiled-coil region" evidence="2">
    <location>
        <begin position="692"/>
        <end position="723"/>
    </location>
</feature>
<organism evidence="5">
    <name type="scientific">Mantoniella antarctica</name>
    <dbReference type="NCBI Taxonomy" id="81844"/>
    <lineage>
        <taxon>Eukaryota</taxon>
        <taxon>Viridiplantae</taxon>
        <taxon>Chlorophyta</taxon>
        <taxon>Mamiellophyceae</taxon>
        <taxon>Mamiellales</taxon>
        <taxon>Mamiellaceae</taxon>
        <taxon>Mantoniella</taxon>
    </lineage>
</organism>
<dbReference type="PANTHER" id="PTHR10742:SF410">
    <property type="entry name" value="LYSINE-SPECIFIC HISTONE DEMETHYLASE 2"/>
    <property type="match status" value="1"/>
</dbReference>
<dbReference type="SUPFAM" id="SSF47676">
    <property type="entry name" value="Conserved domain common to transcription factors TFIIS, elongin A, CRSP70"/>
    <property type="match status" value="1"/>
</dbReference>
<comment type="similarity">
    <text evidence="1">Belongs to the flavin monoamine oxidase family.</text>
</comment>
<gene>
    <name evidence="5" type="ORF">MANT1106_LOCUS13081</name>
</gene>
<feature type="region of interest" description="Disordered" evidence="3">
    <location>
        <begin position="1128"/>
        <end position="1152"/>
    </location>
</feature>
<feature type="compositionally biased region" description="Basic and acidic residues" evidence="3">
    <location>
        <begin position="228"/>
        <end position="242"/>
    </location>
</feature>
<dbReference type="SUPFAM" id="SSF54373">
    <property type="entry name" value="FAD-linked reductases, C-terminal domain"/>
    <property type="match status" value="1"/>
</dbReference>
<feature type="region of interest" description="Disordered" evidence="3">
    <location>
        <begin position="1200"/>
        <end position="1253"/>
    </location>
</feature>
<evidence type="ECO:0000256" key="3">
    <source>
        <dbReference type="SAM" id="MobiDB-lite"/>
    </source>
</evidence>
<dbReference type="AlphaFoldDB" id="A0A7S0SN07"/>
<dbReference type="InterPro" id="IPR002937">
    <property type="entry name" value="Amino_oxidase"/>
</dbReference>
<sequence>MTTTSSISPHSLAKFSACSRRPAAAAAAAAAGIEAVKAAGRKPRPSGPVVVIGAGPAGLAAARMVAHHGHAVIVLEARGRVGGRVHTDADSFSVPVDMGASIITGTGANPTRRTGLPWRGIRADPSAVVAQQLGLELHALGDTLPLYDGVTGQAVDRVTDARVERVRDALMDRARLRVDRDGIDATSGISFAQVIEDELDQQFGRKADADAETEQGGDKSNNNDTEQVTDKGTEQVTDKEGQLSAQERRLLGWHWANLEYGCSAPLSKISVAHWNQDEAFGGFGGAHCMVKGGYGAITDAMSAGLDVRLGCPVASVAHTGGDGDAGGVVVTTSAGEVIAGAACIVTVPLGCLKNGDIAFDPPLSRAKSSAIQRMGFGHLNKVVMEFKAPFWDTSVDYFGAACDDKPGGGGSDGDDGIEPGGRGRMFMFWNLEQSVGAPMLTALVAGAAAEAAEDEPEASLVASAMRVLRRIADAAKCKSEADVAAAAASLDDDAIDAAAAATKTNWVTSEVTEPVATAVSRWGSDPHCRGSYSYVAVGSTGDDYDEIGRPEETSGGRLLFAGEHTCKEHPDTVGGAMMTGWRAARHALHLMTGEAGAPFDEVFKLLTLEELADGGDDSGNSGSDSDSDGNDEEDDDEEEDRGGGGGGVKKGKRGRKESGKSKASKGRRRRDNDEDEDEDGPEDDVAARDRARRVLEEEAKAHLEQMRREAKEATEGKEEVKKVLRMMAEVPPLPPASTDAAQERERDAKTPVNAVAPPIAAGTMNTFVALMEVLETVSGRRAWVDAMMEKVPGPQRAEWALRRDGLAGLTTWLTQVSLKESGRELTCRMLRLLLTLPADLRALRSSGVAKVMQTRFATHHKPEVRALARRCAHRWTQLAAAQAAAKSAAANAVKKAAARAAARATAGDTDADADVDADANANANADATDAHAVRKKARGGGGGGKGAGEDSGEGWTWEGEDEEAEEEKRRRLRKRKAGGGDGAGTRAADAPALPAPKRSVTVDEMIASAADLPEGAAAAEAQRFALEAEEALKVAQDTVLEADARAKEAEATAVVQLKNAWASSEPGGKKQKLRMKNFDDFAAHKSRKREHKKSEQARREREEAEDARLEAEEEAAAAAAAIYANPDVPAESATSPAPMDIDGNNGGGDAPVTEITATLAAAGAALHLAMSATPEEAHREKIRKQVAAYVHSQLKARVKDAAENGGKKMSREECKRLEGKVSAKVVDSSSSLRGTGVDAQGGGRGGKEDASFLTSKRKEKIKSLIASYLAQGKKGVK</sequence>
<evidence type="ECO:0000313" key="5">
    <source>
        <dbReference type="EMBL" id="CAD8710395.1"/>
    </source>
</evidence>
<dbReference type="SUPFAM" id="SSF51905">
    <property type="entry name" value="FAD/NAD(P)-binding domain"/>
    <property type="match status" value="1"/>
</dbReference>
<feature type="compositionally biased region" description="Low complexity" evidence="3">
    <location>
        <begin position="984"/>
        <end position="996"/>
    </location>
</feature>
<accession>A0A7S0SN07</accession>
<feature type="region of interest" description="Disordered" evidence="3">
    <location>
        <begin position="612"/>
        <end position="688"/>
    </location>
</feature>
<dbReference type="GO" id="GO:0016491">
    <property type="term" value="F:oxidoreductase activity"/>
    <property type="evidence" value="ECO:0007669"/>
    <property type="project" value="InterPro"/>
</dbReference>
<keyword evidence="2" id="KW-0175">Coiled coil</keyword>
<name>A0A7S0SN07_9CHLO</name>
<feature type="compositionally biased region" description="Low complexity" evidence="3">
    <location>
        <begin position="1222"/>
        <end position="1231"/>
    </location>
</feature>
<feature type="region of interest" description="Disordered" evidence="3">
    <location>
        <begin position="1057"/>
        <end position="1113"/>
    </location>
</feature>
<dbReference type="Gene3D" id="1.20.930.10">
    <property type="entry name" value="Conserved domain common to transcription factors TFIIS, elongin A, CRSP70"/>
    <property type="match status" value="1"/>
</dbReference>
<dbReference type="EMBL" id="HBFC01021886">
    <property type="protein sequence ID" value="CAD8710395.1"/>
    <property type="molecule type" value="Transcribed_RNA"/>
</dbReference>
<feature type="domain" description="Amine oxidase" evidence="4">
    <location>
        <begin position="57"/>
        <end position="587"/>
    </location>
</feature>
<dbReference type="InterPro" id="IPR036188">
    <property type="entry name" value="FAD/NAD-bd_sf"/>
</dbReference>
<evidence type="ECO:0000259" key="4">
    <source>
        <dbReference type="Pfam" id="PF01593"/>
    </source>
</evidence>
<feature type="region of interest" description="Disordered" evidence="3">
    <location>
        <begin position="206"/>
        <end position="242"/>
    </location>
</feature>
<dbReference type="Gene3D" id="3.50.50.60">
    <property type="entry name" value="FAD/NAD(P)-binding domain"/>
    <property type="match status" value="2"/>
</dbReference>
<dbReference type="InterPro" id="IPR035441">
    <property type="entry name" value="TFIIS/LEDGF_dom_sf"/>
</dbReference>
<evidence type="ECO:0000256" key="2">
    <source>
        <dbReference type="SAM" id="Coils"/>
    </source>
</evidence>
<proteinExistence type="inferred from homology"/>
<evidence type="ECO:0000256" key="1">
    <source>
        <dbReference type="ARBA" id="ARBA00005995"/>
    </source>
</evidence>